<organism evidence="3 4">
    <name type="scientific">Microcystis aeruginosa NIES-2519</name>
    <dbReference type="NCBI Taxonomy" id="2303981"/>
    <lineage>
        <taxon>Bacteria</taxon>
        <taxon>Bacillati</taxon>
        <taxon>Cyanobacteriota</taxon>
        <taxon>Cyanophyceae</taxon>
        <taxon>Oscillatoriophycideae</taxon>
        <taxon>Chroococcales</taxon>
        <taxon>Microcystaceae</taxon>
        <taxon>Microcystis</taxon>
    </lineage>
</organism>
<evidence type="ECO:0000256" key="1">
    <source>
        <dbReference type="PROSITE-ProRule" id="PRU00700"/>
    </source>
</evidence>
<dbReference type="EMBL" id="BHVO01000134">
    <property type="protein sequence ID" value="GCA72806.1"/>
    <property type="molecule type" value="Genomic_DNA"/>
</dbReference>
<dbReference type="AlphaFoldDB" id="A0A5A5RKF1"/>
<dbReference type="Gene3D" id="3.20.20.140">
    <property type="entry name" value="Metal-dependent hydrolases"/>
    <property type="match status" value="1"/>
</dbReference>
<accession>A0A5A5RKF1</accession>
<dbReference type="EC" id="3.5.1.5" evidence="3"/>
<evidence type="ECO:0000313" key="3">
    <source>
        <dbReference type="EMBL" id="GCA72806.1"/>
    </source>
</evidence>
<protein>
    <submittedName>
        <fullName evidence="3">Urease subunit alpha 1</fullName>
        <ecNumber evidence="3">3.5.1.5</ecNumber>
    </submittedName>
</protein>
<gene>
    <name evidence="3" type="primary">ureC1</name>
    <name evidence="3" type="ORF">MiYa_04361</name>
</gene>
<sequence length="95" mass="10635">MRPMFASFGIAIAKTSLTFVSKYAVKAGIPEKLKLKKTAVAVSNTRNISKASMKLNDALSRMEVNPETYEVRTYGELLICEPATVLPIDQRYFLF</sequence>
<feature type="domain" description="Urease" evidence="2">
    <location>
        <begin position="1"/>
        <end position="95"/>
    </location>
</feature>
<dbReference type="InterPro" id="IPR032466">
    <property type="entry name" value="Metal_Hydrolase"/>
</dbReference>
<name>A0A5A5RKF1_MICAE</name>
<dbReference type="GO" id="GO:0005737">
    <property type="term" value="C:cytoplasm"/>
    <property type="evidence" value="ECO:0007669"/>
    <property type="project" value="UniProtKB-SubCell"/>
</dbReference>
<evidence type="ECO:0000313" key="4">
    <source>
        <dbReference type="Proteomes" id="UP000323569"/>
    </source>
</evidence>
<comment type="caution">
    <text evidence="1">Lacks conserved residue(s) required for the propagation of feature annotation.</text>
</comment>
<keyword evidence="1" id="KW-0963">Cytoplasm</keyword>
<proteinExistence type="predicted"/>
<comment type="subcellular location">
    <subcellularLocation>
        <location evidence="1">Cytoplasm</location>
    </subcellularLocation>
</comment>
<evidence type="ECO:0000259" key="2">
    <source>
        <dbReference type="PROSITE" id="PS51368"/>
    </source>
</evidence>
<dbReference type="GO" id="GO:0009039">
    <property type="term" value="F:urease activity"/>
    <property type="evidence" value="ECO:0007669"/>
    <property type="project" value="UniProtKB-EC"/>
</dbReference>
<dbReference type="SUPFAM" id="SSF51556">
    <property type="entry name" value="Metallo-dependent hydrolases"/>
    <property type="match status" value="1"/>
</dbReference>
<dbReference type="Proteomes" id="UP000323569">
    <property type="component" value="Unassembled WGS sequence"/>
</dbReference>
<dbReference type="PANTHER" id="PTHR43440:SF1">
    <property type="entry name" value="UREASE"/>
    <property type="match status" value="1"/>
</dbReference>
<keyword evidence="3" id="KW-0378">Hydrolase</keyword>
<dbReference type="InterPro" id="IPR050112">
    <property type="entry name" value="Urease_alpha_subunit"/>
</dbReference>
<dbReference type="GO" id="GO:0016151">
    <property type="term" value="F:nickel cation binding"/>
    <property type="evidence" value="ECO:0007669"/>
    <property type="project" value="InterPro"/>
</dbReference>
<dbReference type="PANTHER" id="PTHR43440">
    <property type="entry name" value="UREASE"/>
    <property type="match status" value="1"/>
</dbReference>
<reference evidence="3 4" key="1">
    <citation type="submission" date="2018-09" db="EMBL/GenBank/DDBJ databases">
        <title>Evolutionary history of phycoerythrin pigmentation in the water bloom-forming cyanobacterium Microcystis aeruginosa.</title>
        <authorList>
            <person name="Tanabe Y."/>
            <person name="Tanabe Y."/>
            <person name="Yamaguchi H."/>
        </authorList>
    </citation>
    <scope>NUCLEOTIDE SEQUENCE [LARGE SCALE GENOMIC DNA]</scope>
    <source>
        <strain evidence="3 4">NIES-2519</strain>
    </source>
</reference>
<dbReference type="InterPro" id="IPR017951">
    <property type="entry name" value="Urease_asu_c"/>
</dbReference>
<dbReference type="PROSITE" id="PS51368">
    <property type="entry name" value="UREASE_3"/>
    <property type="match status" value="1"/>
</dbReference>
<comment type="caution">
    <text evidence="3">The sequence shown here is derived from an EMBL/GenBank/DDBJ whole genome shotgun (WGS) entry which is preliminary data.</text>
</comment>